<feature type="transmembrane region" description="Helical" evidence="1">
    <location>
        <begin position="75"/>
        <end position="93"/>
    </location>
</feature>
<dbReference type="KEGG" id="nav:JQS30_11455"/>
<keyword evidence="1" id="KW-0472">Membrane</keyword>
<proteinExistence type="predicted"/>
<evidence type="ECO:0000313" key="2">
    <source>
        <dbReference type="EMBL" id="QSB04407.1"/>
    </source>
</evidence>
<keyword evidence="1" id="KW-0812">Transmembrane</keyword>
<keyword evidence="1" id="KW-1133">Transmembrane helix</keyword>
<evidence type="ECO:0000313" key="3">
    <source>
        <dbReference type="Proteomes" id="UP000662939"/>
    </source>
</evidence>
<feature type="transmembrane region" description="Helical" evidence="1">
    <location>
        <begin position="47"/>
        <end position="63"/>
    </location>
</feature>
<accession>A0A895XHK1</accession>
<dbReference type="Proteomes" id="UP000662939">
    <property type="component" value="Chromosome"/>
</dbReference>
<dbReference type="EMBL" id="CP070496">
    <property type="protein sequence ID" value="QSB04407.1"/>
    <property type="molecule type" value="Genomic_DNA"/>
</dbReference>
<name>A0A895XHK1_9ACTN</name>
<dbReference type="RefSeq" id="WP_213170404.1">
    <property type="nucleotide sequence ID" value="NZ_CP070496.1"/>
</dbReference>
<keyword evidence="3" id="KW-1185">Reference proteome</keyword>
<gene>
    <name evidence="2" type="ORF">JQS30_11455</name>
</gene>
<protein>
    <submittedName>
        <fullName evidence="2">Uncharacterized protein</fullName>
    </submittedName>
</protein>
<organism evidence="2 3">
    <name type="scientific">Natronoglycomyces albus</name>
    <dbReference type="NCBI Taxonomy" id="2811108"/>
    <lineage>
        <taxon>Bacteria</taxon>
        <taxon>Bacillati</taxon>
        <taxon>Actinomycetota</taxon>
        <taxon>Actinomycetes</taxon>
        <taxon>Glycomycetales</taxon>
        <taxon>Glycomycetaceae</taxon>
        <taxon>Natronoglycomyces</taxon>
    </lineage>
</organism>
<feature type="transmembrane region" description="Helical" evidence="1">
    <location>
        <begin position="22"/>
        <end position="41"/>
    </location>
</feature>
<evidence type="ECO:0000256" key="1">
    <source>
        <dbReference type="SAM" id="Phobius"/>
    </source>
</evidence>
<reference evidence="2" key="1">
    <citation type="submission" date="2021-02" db="EMBL/GenBank/DDBJ databases">
        <title>Natronoglycomyces albus gen. nov., sp. nov, a haloalkaliphilic actinobacterium from a soda solonchak soil.</title>
        <authorList>
            <person name="Sorokin D.Y."/>
            <person name="Khijniak T.V."/>
            <person name="Zakharycheva A.P."/>
            <person name="Boueva O.V."/>
            <person name="Ariskina E.V."/>
            <person name="Hahnke R.L."/>
            <person name="Bunk B."/>
            <person name="Sproer C."/>
            <person name="Schumann P."/>
            <person name="Evtushenko L.I."/>
            <person name="Kublanov I.V."/>
        </authorList>
    </citation>
    <scope>NUCLEOTIDE SEQUENCE</scope>
    <source>
        <strain evidence="2">DSM 106290</strain>
    </source>
</reference>
<sequence>MDNSDQTESTTLARFVARAEQYSPVAIFLMVAGGAAVILLIPGILGGILTLALAALAASVAWLGRAKQTAPGMALMRILAIAMLTGLGIYKFFG</sequence>
<dbReference type="AlphaFoldDB" id="A0A895XHK1"/>